<dbReference type="EC" id="3.2.1.-" evidence="5"/>
<keyword evidence="4" id="KW-0325">Glycoprotein</keyword>
<dbReference type="Proteomes" id="UP000814176">
    <property type="component" value="Unassembled WGS sequence"/>
</dbReference>
<feature type="domain" description="PA" evidence="8">
    <location>
        <begin position="732"/>
        <end position="819"/>
    </location>
</feature>
<evidence type="ECO:0000313" key="10">
    <source>
        <dbReference type="Proteomes" id="UP000814176"/>
    </source>
</evidence>
<gene>
    <name evidence="9" type="ORF">C8Q71DRAFT_864901</name>
</gene>
<evidence type="ECO:0000256" key="1">
    <source>
        <dbReference type="ARBA" id="ARBA00004240"/>
    </source>
</evidence>
<dbReference type="SUPFAM" id="SSF48225">
    <property type="entry name" value="Seven-hairpin glycosidases"/>
    <property type="match status" value="1"/>
</dbReference>
<sequence length="898" mass="100379">MKWPTSWPNFVLSLLFIGLNFHAWTHSESSGFVEGAGWTKERKLDAREQIRSLWYHGFDNYMKHAFPMDELRPLSCKGRGPDYSHVVDIATNDVDGNFSVTLVDVLDTFVVLNDTAGFERAVRNTIDFVQFDVDTKPQVFETTIRVLGGLLSGHLFANQTGQPFHLPWYRGELLDLAQDLGNRLLPAFMTPTGLPIARINLRHGLLRSETVDTCTAGAGSLILEFGLLSRLTGDARFEKAAYKAFFALWNRKSDIGLVGNTINTWTGSWLRPEISGVGAGIDSFFEYALKWYIMSGEVEFLDVWQEAYAAIMRYSRAPDGFWYRSVNIHTGDLAYNTFDSLSAFWPGLQVLAGDVENAIKSHLTYWNLWRMHSGLPEVWDMSFRQATSLQYPLRPEFVESTWYLYRATRDPFYLDVGGRILYDLITRSKVSCGLASIKDLRSKAHEDRMESFVLSETLKYLYLLFDEENPIHSDDSNYVFTTEGHILWLSPDQLRPMSAVRRQLRGAEHHHCPVYAPPLVAFDDDVLERGLTAGMRGRADMEYIRELVGGRAGEHDMRWWSEGGWCEIPKPHLFSFDFILSPGGQLVPEDPHPTVEKVTFVPDGYVLYNVTGIRAHIVSRLDGRGYDITRLGPFAVKTGQVVYVNDPELVLAPLDVHGALGRVNTRRIPEVALRFYLRHIDPLFHLQTGLDEEVPMELFATASTALFGADPNAPSVEGEPPIHFGDGEGVRLVVEPSNSLGCQPYTRTFTHEAVLVHRGECTFLEKLVLAREAGASGVVVISDEDLNINPSADAADLDGVEGLISDAVAVVLKRSVGEAVSAMLAVAEERGIGEVLIAVESEMQGFQPLADQQPEEPSRTAEAEADARGDSEAHTASDTTIRMLYINGHPLVNTRLVV</sequence>
<proteinExistence type="inferred from homology"/>
<reference evidence="9 10" key="1">
    <citation type="journal article" date="2021" name="Environ. Microbiol.">
        <title>Gene family expansions and transcriptome signatures uncover fungal adaptations to wood decay.</title>
        <authorList>
            <person name="Hage H."/>
            <person name="Miyauchi S."/>
            <person name="Viragh M."/>
            <person name="Drula E."/>
            <person name="Min B."/>
            <person name="Chaduli D."/>
            <person name="Navarro D."/>
            <person name="Favel A."/>
            <person name="Norest M."/>
            <person name="Lesage-Meessen L."/>
            <person name="Balint B."/>
            <person name="Merenyi Z."/>
            <person name="de Eugenio L."/>
            <person name="Morin E."/>
            <person name="Martinez A.T."/>
            <person name="Baldrian P."/>
            <person name="Stursova M."/>
            <person name="Martinez M.J."/>
            <person name="Novotny C."/>
            <person name="Magnuson J.K."/>
            <person name="Spatafora J.W."/>
            <person name="Maurice S."/>
            <person name="Pangilinan J."/>
            <person name="Andreopoulos W."/>
            <person name="LaButti K."/>
            <person name="Hundley H."/>
            <person name="Na H."/>
            <person name="Kuo A."/>
            <person name="Barry K."/>
            <person name="Lipzen A."/>
            <person name="Henrissat B."/>
            <person name="Riley R."/>
            <person name="Ahrendt S."/>
            <person name="Nagy L.G."/>
            <person name="Grigoriev I.V."/>
            <person name="Martin F."/>
            <person name="Rosso M.N."/>
        </authorList>
    </citation>
    <scope>NUCLEOTIDE SEQUENCE [LARGE SCALE GENOMIC DNA]</scope>
    <source>
        <strain evidence="9 10">CIRM-BRFM 1785</strain>
    </source>
</reference>
<dbReference type="GeneID" id="72009001"/>
<name>A0ABQ8KWY3_9APHY</name>
<evidence type="ECO:0000313" key="9">
    <source>
        <dbReference type="EMBL" id="KAH9843812.1"/>
    </source>
</evidence>
<organism evidence="9 10">
    <name type="scientific">Rhodofomes roseus</name>
    <dbReference type="NCBI Taxonomy" id="34475"/>
    <lineage>
        <taxon>Eukaryota</taxon>
        <taxon>Fungi</taxon>
        <taxon>Dikarya</taxon>
        <taxon>Basidiomycota</taxon>
        <taxon>Agaricomycotina</taxon>
        <taxon>Agaricomycetes</taxon>
        <taxon>Polyporales</taxon>
        <taxon>Rhodofomes</taxon>
    </lineage>
</organism>
<keyword evidence="10" id="KW-1185">Reference proteome</keyword>
<dbReference type="PANTHER" id="PTHR45679">
    <property type="entry name" value="ER DEGRADATION-ENHANCING ALPHA-MANNOSIDASE-LIKE PROTEIN 2"/>
    <property type="match status" value="1"/>
</dbReference>
<dbReference type="EMBL" id="JADCUA010000001">
    <property type="protein sequence ID" value="KAH9843812.1"/>
    <property type="molecule type" value="Genomic_DNA"/>
</dbReference>
<dbReference type="Gene3D" id="3.50.30.30">
    <property type="match status" value="1"/>
</dbReference>
<dbReference type="PRINTS" id="PR00747">
    <property type="entry name" value="GLYHDRLASE47"/>
</dbReference>
<dbReference type="CDD" id="cd00538">
    <property type="entry name" value="PA"/>
    <property type="match status" value="1"/>
</dbReference>
<dbReference type="Pfam" id="PF02225">
    <property type="entry name" value="PA"/>
    <property type="match status" value="1"/>
</dbReference>
<evidence type="ECO:0000256" key="7">
    <source>
        <dbReference type="SAM" id="SignalP"/>
    </source>
</evidence>
<dbReference type="InterPro" id="IPR003137">
    <property type="entry name" value="PA_domain"/>
</dbReference>
<dbReference type="RefSeq" id="XP_047784622.1">
    <property type="nucleotide sequence ID" value="XM_047928269.1"/>
</dbReference>
<evidence type="ECO:0000256" key="2">
    <source>
        <dbReference type="ARBA" id="ARBA00007658"/>
    </source>
</evidence>
<dbReference type="InterPro" id="IPR044674">
    <property type="entry name" value="EDEM1/2/3"/>
</dbReference>
<keyword evidence="5" id="KW-0326">Glycosidase</keyword>
<feature type="compositionally biased region" description="Basic and acidic residues" evidence="6">
    <location>
        <begin position="856"/>
        <end position="875"/>
    </location>
</feature>
<evidence type="ECO:0000259" key="8">
    <source>
        <dbReference type="Pfam" id="PF02225"/>
    </source>
</evidence>
<evidence type="ECO:0000256" key="3">
    <source>
        <dbReference type="ARBA" id="ARBA00022824"/>
    </source>
</evidence>
<dbReference type="InterPro" id="IPR001382">
    <property type="entry name" value="Glyco_hydro_47"/>
</dbReference>
<accession>A0ABQ8KWY3</accession>
<dbReference type="Pfam" id="PF01532">
    <property type="entry name" value="Glyco_hydro_47"/>
    <property type="match status" value="1"/>
</dbReference>
<dbReference type="PANTHER" id="PTHR45679:SF5">
    <property type="entry name" value="ER DEGRADATION-ENHANCING ALPHA-MANNOSIDASE-LIKE PROTEIN 1"/>
    <property type="match status" value="1"/>
</dbReference>
<dbReference type="InterPro" id="IPR036026">
    <property type="entry name" value="Seven-hairpin_glycosidases"/>
</dbReference>
<dbReference type="InterPro" id="IPR012341">
    <property type="entry name" value="6hp_glycosidase-like_sf"/>
</dbReference>
<feature type="chain" id="PRO_5047168734" description="alpha-1,2-Mannosidase" evidence="7">
    <location>
        <begin position="28"/>
        <end position="898"/>
    </location>
</feature>
<dbReference type="SUPFAM" id="SSF52025">
    <property type="entry name" value="PA domain"/>
    <property type="match status" value="1"/>
</dbReference>
<keyword evidence="5" id="KW-0378">Hydrolase</keyword>
<evidence type="ECO:0000256" key="6">
    <source>
        <dbReference type="SAM" id="MobiDB-lite"/>
    </source>
</evidence>
<dbReference type="InterPro" id="IPR046450">
    <property type="entry name" value="PA_dom_sf"/>
</dbReference>
<dbReference type="Gene3D" id="1.50.10.10">
    <property type="match status" value="1"/>
</dbReference>
<protein>
    <recommendedName>
        <fullName evidence="5">alpha-1,2-Mannosidase</fullName>
        <ecNumber evidence="5">3.2.1.-</ecNumber>
    </recommendedName>
</protein>
<feature type="region of interest" description="Disordered" evidence="6">
    <location>
        <begin position="847"/>
        <end position="876"/>
    </location>
</feature>
<keyword evidence="3" id="KW-0256">Endoplasmic reticulum</keyword>
<evidence type="ECO:0000256" key="5">
    <source>
        <dbReference type="RuleBase" id="RU361193"/>
    </source>
</evidence>
<comment type="similarity">
    <text evidence="2 5">Belongs to the glycosyl hydrolase 47 family.</text>
</comment>
<comment type="caution">
    <text evidence="9">The sequence shown here is derived from an EMBL/GenBank/DDBJ whole genome shotgun (WGS) entry which is preliminary data.</text>
</comment>
<feature type="signal peptide" evidence="7">
    <location>
        <begin position="1"/>
        <end position="27"/>
    </location>
</feature>
<comment type="subcellular location">
    <subcellularLocation>
        <location evidence="1">Endoplasmic reticulum</location>
    </subcellularLocation>
</comment>
<evidence type="ECO:0000256" key="4">
    <source>
        <dbReference type="ARBA" id="ARBA00023180"/>
    </source>
</evidence>
<keyword evidence="7" id="KW-0732">Signal</keyword>